<dbReference type="Gene3D" id="3.40.30.10">
    <property type="entry name" value="Glutaredoxin"/>
    <property type="match status" value="1"/>
</dbReference>
<protein>
    <submittedName>
        <fullName evidence="1">Disulfide bond formation protein DsbA</fullName>
    </submittedName>
</protein>
<dbReference type="AlphaFoldDB" id="A0A255EKF0"/>
<gene>
    <name evidence="1" type="ORF">CGZ91_06995</name>
</gene>
<dbReference type="OrthoDB" id="4125991at2"/>
<evidence type="ECO:0000313" key="1">
    <source>
        <dbReference type="EMBL" id="OYN91451.1"/>
    </source>
</evidence>
<reference evidence="1 2" key="1">
    <citation type="submission" date="2017-07" db="EMBL/GenBank/DDBJ databases">
        <title>Draft whole genome sequences of clinical Proprionibacteriaceae strains.</title>
        <authorList>
            <person name="Bernier A.-M."/>
            <person name="Bernard K."/>
            <person name="Domingo M.-C."/>
        </authorList>
    </citation>
    <scope>NUCLEOTIDE SEQUENCE [LARGE SCALE GENOMIC DNA]</scope>
    <source>
        <strain evidence="1 2">NML 150081</strain>
    </source>
</reference>
<evidence type="ECO:0000313" key="2">
    <source>
        <dbReference type="Proteomes" id="UP000216300"/>
    </source>
</evidence>
<dbReference type="EMBL" id="NMVJ01000006">
    <property type="protein sequence ID" value="OYN91451.1"/>
    <property type="molecule type" value="Genomic_DNA"/>
</dbReference>
<organism evidence="1 2">
    <name type="scientific">Parenemella sanctibonifatiensis</name>
    <dbReference type="NCBI Taxonomy" id="2016505"/>
    <lineage>
        <taxon>Bacteria</taxon>
        <taxon>Bacillati</taxon>
        <taxon>Actinomycetota</taxon>
        <taxon>Actinomycetes</taxon>
        <taxon>Propionibacteriales</taxon>
        <taxon>Propionibacteriaceae</taxon>
        <taxon>Parenemella</taxon>
    </lineage>
</organism>
<accession>A0A255EKF0</accession>
<comment type="caution">
    <text evidence="1">The sequence shown here is derived from an EMBL/GenBank/DDBJ whole genome shotgun (WGS) entry which is preliminary data.</text>
</comment>
<dbReference type="Proteomes" id="UP000216300">
    <property type="component" value="Unassembled WGS sequence"/>
</dbReference>
<dbReference type="CDD" id="cd02972">
    <property type="entry name" value="DsbA_family"/>
    <property type="match status" value="1"/>
</dbReference>
<sequence>MTDTAEQTAVDFWFDPACPWAWMTSRWILEAQKVRPISVTFHVMSLAVLNEDKDVPQGYRDFLQTAWGPVRVCLAVEEQHGSEKLAEFYTALGTRIHPGAEERSRATVEAALTDVGLPVELAQAADTDANDDALRRSHHEGMDPVGDEVGTPVIHVNGKALFGPVISPAPTGEAAGRLFDGFALMTEYDGFFELKRSRTVGPIFD</sequence>
<dbReference type="Pfam" id="PF22234">
    <property type="entry name" value="Rv2466c-like"/>
    <property type="match status" value="1"/>
</dbReference>
<dbReference type="RefSeq" id="WP_094453712.1">
    <property type="nucleotide sequence ID" value="NZ_NMVJ01000006.1"/>
</dbReference>
<proteinExistence type="predicted"/>
<dbReference type="SUPFAM" id="SSF52833">
    <property type="entry name" value="Thioredoxin-like"/>
    <property type="match status" value="1"/>
</dbReference>
<dbReference type="InterPro" id="IPR053977">
    <property type="entry name" value="Rv2466c-like"/>
</dbReference>
<name>A0A255EKF0_9ACTN</name>
<keyword evidence="2" id="KW-1185">Reference proteome</keyword>
<dbReference type="InterPro" id="IPR036249">
    <property type="entry name" value="Thioredoxin-like_sf"/>
</dbReference>